<keyword evidence="7" id="KW-0546">Nucleotide metabolism</keyword>
<gene>
    <name evidence="10" type="ORF">COCSUDRAFT_22155</name>
</gene>
<dbReference type="Gene3D" id="3.20.20.140">
    <property type="entry name" value="Metal-dependent hydrolases"/>
    <property type="match status" value="1"/>
</dbReference>
<accession>I0Z5G9</accession>
<evidence type="ECO:0000256" key="6">
    <source>
        <dbReference type="ARBA" id="ARBA00022833"/>
    </source>
</evidence>
<keyword evidence="5" id="KW-0378">Hydrolase</keyword>
<sequence>MQHYCEEELKFCQALPKIELHAHLNGSLRDATIRKLAIKRQLDPSLTKLIEKGDRTLSECFKLFDVIHQITTDHETITGIASEVVEDFAADNVRYLELRTTPKTRSEHGMTKRSYTEAVLKGMQEAQGRQRASKGRSIAVRLLLSIDRREDAAAALETVQLAAELQSRGVVGIDLSGNPTLGQWSTWEPALQEARRQGLKITLHAAEVYNPAETEAMLHFRPDRLGHMCCLDERLEALHYSTGIPVELCLSSNIITESVASYPEHHFHPFYSAGHPVILCTDDSGVFSTSLSKEFAIAAQAFQFSRLQLWQISEAAIDHTFLNEEEKQDLRKEFENARLKLQAEKCS</sequence>
<dbReference type="PANTHER" id="PTHR11409">
    <property type="entry name" value="ADENOSINE DEAMINASE"/>
    <property type="match status" value="1"/>
</dbReference>
<evidence type="ECO:0000259" key="9">
    <source>
        <dbReference type="Pfam" id="PF00962"/>
    </source>
</evidence>
<protein>
    <submittedName>
        <fullName evidence="10">Adenosine/AMP deaminase family protein</fullName>
    </submittedName>
</protein>
<evidence type="ECO:0000256" key="8">
    <source>
        <dbReference type="ARBA" id="ARBA00048787"/>
    </source>
</evidence>
<evidence type="ECO:0000256" key="3">
    <source>
        <dbReference type="ARBA" id="ARBA00011245"/>
    </source>
</evidence>
<comment type="similarity">
    <text evidence="2">Belongs to the metallo-dependent hydrolases superfamily. Adenosine and AMP deaminases family.</text>
</comment>
<dbReference type="GO" id="GO:0004000">
    <property type="term" value="F:adenosine deaminase activity"/>
    <property type="evidence" value="ECO:0007669"/>
    <property type="project" value="TreeGrafter"/>
</dbReference>
<comment type="cofactor">
    <cofactor evidence="1">
        <name>Zn(2+)</name>
        <dbReference type="ChEBI" id="CHEBI:29105"/>
    </cofactor>
</comment>
<evidence type="ECO:0000256" key="1">
    <source>
        <dbReference type="ARBA" id="ARBA00001947"/>
    </source>
</evidence>
<dbReference type="KEGG" id="csl:COCSUDRAFT_22155"/>
<keyword evidence="11" id="KW-1185">Reference proteome</keyword>
<dbReference type="GeneID" id="17043892"/>
<reference evidence="10 11" key="1">
    <citation type="journal article" date="2012" name="Genome Biol.">
        <title>The genome of the polar eukaryotic microalga coccomyxa subellipsoidea reveals traits of cold adaptation.</title>
        <authorList>
            <person name="Blanc G."/>
            <person name="Agarkova I."/>
            <person name="Grimwood J."/>
            <person name="Kuo A."/>
            <person name="Brueggeman A."/>
            <person name="Dunigan D."/>
            <person name="Gurnon J."/>
            <person name="Ladunga I."/>
            <person name="Lindquist E."/>
            <person name="Lucas S."/>
            <person name="Pangilinan J."/>
            <person name="Proschold T."/>
            <person name="Salamov A."/>
            <person name="Schmutz J."/>
            <person name="Weeks D."/>
            <person name="Yamada T."/>
            <person name="Claverie J.M."/>
            <person name="Grigoriev I."/>
            <person name="Van Etten J."/>
            <person name="Lomsadze A."/>
            <person name="Borodovsky M."/>
        </authorList>
    </citation>
    <scope>NUCLEOTIDE SEQUENCE [LARGE SCALE GENOMIC DNA]</scope>
    <source>
        <strain evidence="10 11">C-169</strain>
    </source>
</reference>
<dbReference type="Pfam" id="PF00962">
    <property type="entry name" value="A_deaminase"/>
    <property type="match status" value="1"/>
</dbReference>
<dbReference type="FunFam" id="3.20.20.140:FF:000033">
    <property type="entry name" value="Adenosine deaminase-like protein"/>
    <property type="match status" value="1"/>
</dbReference>
<dbReference type="InterPro" id="IPR001365">
    <property type="entry name" value="A_deaminase_dom"/>
</dbReference>
<evidence type="ECO:0000256" key="2">
    <source>
        <dbReference type="ARBA" id="ARBA00006676"/>
    </source>
</evidence>
<dbReference type="InterPro" id="IPR006330">
    <property type="entry name" value="Ado/ade_deaminase"/>
</dbReference>
<comment type="catalytic activity">
    <reaction evidence="8">
        <text>N(6)-methyl-AMP + H2O + H(+) = IMP + methylamine</text>
        <dbReference type="Rhea" id="RHEA:16001"/>
        <dbReference type="ChEBI" id="CHEBI:15377"/>
        <dbReference type="ChEBI" id="CHEBI:15378"/>
        <dbReference type="ChEBI" id="CHEBI:58053"/>
        <dbReference type="ChEBI" id="CHEBI:59338"/>
        <dbReference type="ChEBI" id="CHEBI:144842"/>
    </reaction>
    <physiologicalReaction direction="left-to-right" evidence="8">
        <dbReference type="Rhea" id="RHEA:16002"/>
    </physiologicalReaction>
</comment>
<dbReference type="GO" id="GO:0009117">
    <property type="term" value="P:nucleotide metabolic process"/>
    <property type="evidence" value="ECO:0007669"/>
    <property type="project" value="UniProtKB-KW"/>
</dbReference>
<evidence type="ECO:0000313" key="10">
    <source>
        <dbReference type="EMBL" id="EIE25888.1"/>
    </source>
</evidence>
<comment type="subunit">
    <text evidence="3">Monomer.</text>
</comment>
<dbReference type="GO" id="GO:0046872">
    <property type="term" value="F:metal ion binding"/>
    <property type="evidence" value="ECO:0007669"/>
    <property type="project" value="UniProtKB-KW"/>
</dbReference>
<dbReference type="SUPFAM" id="SSF51556">
    <property type="entry name" value="Metallo-dependent hydrolases"/>
    <property type="match status" value="1"/>
</dbReference>
<dbReference type="RefSeq" id="XP_005650432.1">
    <property type="nucleotide sequence ID" value="XM_005650375.1"/>
</dbReference>
<comment type="caution">
    <text evidence="10">The sequence shown here is derived from an EMBL/GenBank/DDBJ whole genome shotgun (WGS) entry which is preliminary data.</text>
</comment>
<keyword evidence="4" id="KW-0479">Metal-binding</keyword>
<dbReference type="GO" id="GO:0006154">
    <property type="term" value="P:adenosine catabolic process"/>
    <property type="evidence" value="ECO:0007669"/>
    <property type="project" value="TreeGrafter"/>
</dbReference>
<proteinExistence type="inferred from homology"/>
<evidence type="ECO:0000256" key="4">
    <source>
        <dbReference type="ARBA" id="ARBA00022723"/>
    </source>
</evidence>
<dbReference type="PANTHER" id="PTHR11409:SF42">
    <property type="entry name" value="ADENOSINE DEAMINASE-LIKE PROTEIN"/>
    <property type="match status" value="1"/>
</dbReference>
<dbReference type="EMBL" id="AGSI01000003">
    <property type="protein sequence ID" value="EIE25888.1"/>
    <property type="molecule type" value="Genomic_DNA"/>
</dbReference>
<name>I0Z5G9_COCSC</name>
<dbReference type="Proteomes" id="UP000007264">
    <property type="component" value="Unassembled WGS sequence"/>
</dbReference>
<dbReference type="GO" id="GO:0046103">
    <property type="term" value="P:inosine biosynthetic process"/>
    <property type="evidence" value="ECO:0007669"/>
    <property type="project" value="TreeGrafter"/>
</dbReference>
<dbReference type="CDD" id="cd00443">
    <property type="entry name" value="ADA_AMPD"/>
    <property type="match status" value="1"/>
</dbReference>
<dbReference type="AlphaFoldDB" id="I0Z5G9"/>
<dbReference type="InterPro" id="IPR032466">
    <property type="entry name" value="Metal_Hydrolase"/>
</dbReference>
<keyword evidence="6" id="KW-0862">Zinc</keyword>
<evidence type="ECO:0000256" key="5">
    <source>
        <dbReference type="ARBA" id="ARBA00022801"/>
    </source>
</evidence>
<dbReference type="OrthoDB" id="272271at2759"/>
<evidence type="ECO:0000313" key="11">
    <source>
        <dbReference type="Proteomes" id="UP000007264"/>
    </source>
</evidence>
<dbReference type="eggNOG" id="KOG1097">
    <property type="taxonomic scope" value="Eukaryota"/>
</dbReference>
<feature type="domain" description="Adenosine deaminase" evidence="9">
    <location>
        <begin position="16"/>
        <end position="334"/>
    </location>
</feature>
<dbReference type="STRING" id="574566.I0Z5G9"/>
<organism evidence="10 11">
    <name type="scientific">Coccomyxa subellipsoidea (strain C-169)</name>
    <name type="common">Green microalga</name>
    <dbReference type="NCBI Taxonomy" id="574566"/>
    <lineage>
        <taxon>Eukaryota</taxon>
        <taxon>Viridiplantae</taxon>
        <taxon>Chlorophyta</taxon>
        <taxon>core chlorophytes</taxon>
        <taxon>Trebouxiophyceae</taxon>
        <taxon>Trebouxiophyceae incertae sedis</taxon>
        <taxon>Coccomyxaceae</taxon>
        <taxon>Coccomyxa</taxon>
        <taxon>Coccomyxa subellipsoidea</taxon>
    </lineage>
</organism>
<evidence type="ECO:0000256" key="7">
    <source>
        <dbReference type="ARBA" id="ARBA00023080"/>
    </source>
</evidence>